<dbReference type="InterPro" id="IPR018677">
    <property type="entry name" value="DUF2157"/>
</dbReference>
<keyword evidence="1" id="KW-0472">Membrane</keyword>
<feature type="transmembrane region" description="Helical" evidence="1">
    <location>
        <begin position="367"/>
        <end position="384"/>
    </location>
</feature>
<feature type="transmembrane region" description="Helical" evidence="1">
    <location>
        <begin position="390"/>
        <end position="411"/>
    </location>
</feature>
<keyword evidence="4" id="KW-1185">Reference proteome</keyword>
<evidence type="ECO:0000256" key="1">
    <source>
        <dbReference type="SAM" id="Phobius"/>
    </source>
</evidence>
<feature type="transmembrane region" description="Helical" evidence="1">
    <location>
        <begin position="120"/>
        <end position="139"/>
    </location>
</feature>
<keyword evidence="1" id="KW-1133">Transmembrane helix</keyword>
<feature type="transmembrane region" description="Helical" evidence="1">
    <location>
        <begin position="224"/>
        <end position="243"/>
    </location>
</feature>
<dbReference type="Pfam" id="PF09925">
    <property type="entry name" value="DUF2157"/>
    <property type="match status" value="1"/>
</dbReference>
<evidence type="ECO:0000313" key="4">
    <source>
        <dbReference type="Proteomes" id="UP000243338"/>
    </source>
</evidence>
<dbReference type="RefSeq" id="WP_091688746.1">
    <property type="nucleotide sequence ID" value="NZ_CAAGSJ010000003.1"/>
</dbReference>
<dbReference type="STRING" id="1353158.SAMN04488587_0570"/>
<dbReference type="OrthoDB" id="137285at2157"/>
<gene>
    <name evidence="3" type="ORF">SAMN04488587_0570</name>
</gene>
<feature type="domain" description="DUF2157" evidence="2">
    <location>
        <begin position="15"/>
        <end position="168"/>
    </location>
</feature>
<protein>
    <submittedName>
        <fullName evidence="3">Uncharacterized membrane protein</fullName>
    </submittedName>
</protein>
<feature type="transmembrane region" description="Helical" evidence="1">
    <location>
        <begin position="89"/>
        <end position="108"/>
    </location>
</feature>
<evidence type="ECO:0000313" key="3">
    <source>
        <dbReference type="EMBL" id="SES68476.1"/>
    </source>
</evidence>
<organism evidence="3 4">
    <name type="scientific">Methanococcoides vulcani</name>
    <dbReference type="NCBI Taxonomy" id="1353158"/>
    <lineage>
        <taxon>Archaea</taxon>
        <taxon>Methanobacteriati</taxon>
        <taxon>Methanobacteriota</taxon>
        <taxon>Stenosarchaea group</taxon>
        <taxon>Methanomicrobia</taxon>
        <taxon>Methanosarcinales</taxon>
        <taxon>Methanosarcinaceae</taxon>
        <taxon>Methanococcoides</taxon>
    </lineage>
</organism>
<feature type="transmembrane region" description="Helical" evidence="1">
    <location>
        <begin position="145"/>
        <end position="163"/>
    </location>
</feature>
<keyword evidence="1" id="KW-0812">Transmembrane</keyword>
<sequence length="428" mass="49211">MGENEHKAWLQEEVDDWSREGIVDDHQVKLILSRYGLAETPSGIEKVSPKKDTSQLVTVVSILGAFLIGIGAILFVASNWQRIPNIAKMVLLLGTTYGTYFVGWELKFNRRTHPVMGEALLFLASLFVGATIFLTAQIFNVNANAHWLLLVWFLAILPFGYAFRSSSILSLNIITFALWTMFYISQSRYLIHSSFEIFMLYLLFGINLYGLGQLHLKFEKYAHFRLVHQGFGLFFILISYFYFSLETPYRESLTRFIPISWQVQLFFLLFTVTSVLFLVSNFSMYRKVKNTKYELIVLLLAFSGWVGAWLLTFFIDSFTTSVTEYGYTYTRIDPQIATILFILFNLTFFVLSIGSILIGYYKSTVPFVNIGMLFFVLGVLHLYFTTLYELLPRSLAFIAGGLILITLGWYLENKRRSIINEIKEGVGI</sequence>
<dbReference type="EMBL" id="FOHQ01000001">
    <property type="protein sequence ID" value="SES68476.1"/>
    <property type="molecule type" value="Genomic_DNA"/>
</dbReference>
<evidence type="ECO:0000259" key="2">
    <source>
        <dbReference type="Pfam" id="PF09925"/>
    </source>
</evidence>
<feature type="transmembrane region" description="Helical" evidence="1">
    <location>
        <begin position="190"/>
        <end position="212"/>
    </location>
</feature>
<feature type="transmembrane region" description="Helical" evidence="1">
    <location>
        <begin position="56"/>
        <end position="77"/>
    </location>
</feature>
<reference evidence="4" key="1">
    <citation type="submission" date="2016-10" db="EMBL/GenBank/DDBJ databases">
        <authorList>
            <person name="Varghese N."/>
            <person name="Submissions S."/>
        </authorList>
    </citation>
    <scope>NUCLEOTIDE SEQUENCE [LARGE SCALE GENOMIC DNA]</scope>
    <source>
        <strain evidence="4">SLH 33</strain>
    </source>
</reference>
<feature type="transmembrane region" description="Helical" evidence="1">
    <location>
        <begin position="263"/>
        <end position="283"/>
    </location>
</feature>
<proteinExistence type="predicted"/>
<name>A0A1H9YHF5_9EURY</name>
<feature type="transmembrane region" description="Helical" evidence="1">
    <location>
        <begin position="335"/>
        <end position="360"/>
    </location>
</feature>
<feature type="transmembrane region" description="Helical" evidence="1">
    <location>
        <begin position="295"/>
        <end position="315"/>
    </location>
</feature>
<dbReference type="Proteomes" id="UP000243338">
    <property type="component" value="Unassembled WGS sequence"/>
</dbReference>
<dbReference type="AlphaFoldDB" id="A0A1H9YHF5"/>
<accession>A0A1H9YHF5</accession>